<evidence type="ECO:0000259" key="3">
    <source>
        <dbReference type="PROSITE" id="PS50111"/>
    </source>
</evidence>
<dbReference type="RefSeq" id="WP_197921870.1">
    <property type="nucleotide sequence ID" value="NZ_CAWPTA010000008.1"/>
</dbReference>
<evidence type="ECO:0000256" key="2">
    <source>
        <dbReference type="PROSITE-ProRule" id="PRU00284"/>
    </source>
</evidence>
<sequence>MKHEKIEIADPSLIDAVARSCGEVTVGCVDVGGIVEEIIETAGDMENRRRALQSVMSELAKDQRRVTDATDEARLLSDRAKRDLRQSTAVIKDSIGEFVDLTDLIVTLAEHITSFAGAMDQVRRVSEKIDTIAETTNMLALNAAIEAHRAGEAGATFAVVAQEVKKLAQDTRGATDEIARTVDSLGGEAEGLVEKISRGVEQGKSAQTKFAQIDDTVNGISDFVTQIEEQNSGIAQNTSTINSRVEEVREALELFASGARANNANLVSAKKRINELETMSMEMFDQLVRSGFAAADLEFVEMAITGRDEMVGLVESALADGSITEADVFDRNYDQIPGTNPVQYHNRFNDFADRVIQPVLDKQLALRSEVISSVASNQDGYLPTHLSTRSLKRTGNVEHDEKYCRNRIKLLDETTQRAIDMKDMPFTASCYRFGGSDDDRARAGKNIFVPVWINGRYWGNFEVFYLN</sequence>
<accession>A0ABS0N5X4</accession>
<keyword evidence="5" id="KW-1185">Reference proteome</keyword>
<dbReference type="EMBL" id="JAEANY010000003">
    <property type="protein sequence ID" value="MBH5323173.1"/>
    <property type="molecule type" value="Genomic_DNA"/>
</dbReference>
<reference evidence="4 5" key="1">
    <citation type="submission" date="2020-11" db="EMBL/GenBank/DDBJ databases">
        <title>Erythrobacter sediminis sp. nov., a marine bacterium from a tidal flat of Garorim Bay.</title>
        <authorList>
            <person name="Kim D."/>
            <person name="Yoo Y."/>
            <person name="Kim J.-J."/>
        </authorList>
    </citation>
    <scope>NUCLEOTIDE SEQUENCE [LARGE SCALE GENOMIC DNA]</scope>
    <source>
        <strain evidence="4 5">JGD-13</strain>
    </source>
</reference>
<keyword evidence="1 2" id="KW-0807">Transducer</keyword>
<gene>
    <name evidence="4" type="ORF">I5L03_11320</name>
</gene>
<organism evidence="4 5">
    <name type="scientific">Aurantiacibacter sediminis</name>
    <dbReference type="NCBI Taxonomy" id="2793064"/>
    <lineage>
        <taxon>Bacteria</taxon>
        <taxon>Pseudomonadati</taxon>
        <taxon>Pseudomonadota</taxon>
        <taxon>Alphaproteobacteria</taxon>
        <taxon>Sphingomonadales</taxon>
        <taxon>Erythrobacteraceae</taxon>
        <taxon>Aurantiacibacter</taxon>
    </lineage>
</organism>
<dbReference type="Proteomes" id="UP000602442">
    <property type="component" value="Unassembled WGS sequence"/>
</dbReference>
<dbReference type="SUPFAM" id="SSF58104">
    <property type="entry name" value="Methyl-accepting chemotaxis protein (MCP) signaling domain"/>
    <property type="match status" value="1"/>
</dbReference>
<dbReference type="Pfam" id="PF00015">
    <property type="entry name" value="MCPsignal"/>
    <property type="match status" value="1"/>
</dbReference>
<proteinExistence type="predicted"/>
<dbReference type="SMART" id="SM00283">
    <property type="entry name" value="MA"/>
    <property type="match status" value="1"/>
</dbReference>
<dbReference type="PANTHER" id="PTHR32089:SF112">
    <property type="entry name" value="LYSOZYME-LIKE PROTEIN-RELATED"/>
    <property type="match status" value="1"/>
</dbReference>
<evidence type="ECO:0000256" key="1">
    <source>
        <dbReference type="ARBA" id="ARBA00023224"/>
    </source>
</evidence>
<evidence type="ECO:0000313" key="4">
    <source>
        <dbReference type="EMBL" id="MBH5323173.1"/>
    </source>
</evidence>
<name>A0ABS0N5X4_9SPHN</name>
<dbReference type="InterPro" id="IPR004089">
    <property type="entry name" value="MCPsignal_dom"/>
</dbReference>
<dbReference type="PANTHER" id="PTHR32089">
    <property type="entry name" value="METHYL-ACCEPTING CHEMOTAXIS PROTEIN MCPB"/>
    <property type="match status" value="1"/>
</dbReference>
<dbReference type="Gene3D" id="1.10.287.950">
    <property type="entry name" value="Methyl-accepting chemotaxis protein"/>
    <property type="match status" value="1"/>
</dbReference>
<protein>
    <submittedName>
        <fullName evidence="4">Chemotaxis protein</fullName>
    </submittedName>
</protein>
<dbReference type="PROSITE" id="PS50111">
    <property type="entry name" value="CHEMOTAXIS_TRANSDUC_2"/>
    <property type="match status" value="1"/>
</dbReference>
<evidence type="ECO:0000313" key="5">
    <source>
        <dbReference type="Proteomes" id="UP000602442"/>
    </source>
</evidence>
<comment type="caution">
    <text evidence="4">The sequence shown here is derived from an EMBL/GenBank/DDBJ whole genome shotgun (WGS) entry which is preliminary data.</text>
</comment>
<feature type="domain" description="Methyl-accepting transducer" evidence="3">
    <location>
        <begin position="20"/>
        <end position="256"/>
    </location>
</feature>